<keyword evidence="4" id="KW-0206">Cytoskeleton</keyword>
<comment type="subcellular location">
    <subcellularLocation>
        <location evidence="1">Cytoplasm</location>
        <location evidence="1">Cytoskeleton</location>
        <location evidence="1">Cilium axoneme</location>
    </subcellularLocation>
</comment>
<sequence>MSLPLLPGNTFTDPSKDKFHVSQSLGYKNGYPLTKLSARGIGGEIHAVTKSDQMSAAEFDEIAQMKPTLTYGDPVPDHPVQFVPAHVAFDKRVLQFKAFFNQTVRESAVEDYRVRFVKIYYYLEDDSISVVEPVVENSGIPQGKLIKRQRLPKDEMGQIWHWKDLNIGIDVSLYGTSFHVYDCDDYTRNFMESEGMDINLPEGSPADPYTQRRKAPQYVYQTPAAFDKLKKFMDMDRKVLRFNCVWDDRDNMFGEMRKFVLHYYLVDDSVEVLDLRHTNDGRDPYPVFLRRQRLPKDRSAVARDFPGVVLEVTDHEIADWYTPSDLGIGRTVDVLGRRFLLYDCDDFTKIYYRQIFNVQDFTPIDLASPRSTLRQPELPPYNGYGTIEDSIQNCRSLIPQPPKKDFIRMLENDGKVLRFSASMVSKFTEDKNRKFIISYRLSDDMFTIYEPPQRNAGIIAGKFLERTRIKKPDCDPQKPEYYGPHDLIVGQTIHVFSHKFLIEDADEYVLKYMEERSSEFPSETIEALRKKHATAGAPESATSS</sequence>
<gene>
    <name evidence="7" type="ORF">LOD99_13729</name>
</gene>
<dbReference type="GO" id="GO:0007052">
    <property type="term" value="P:mitotic spindle organization"/>
    <property type="evidence" value="ECO:0007669"/>
    <property type="project" value="TreeGrafter"/>
</dbReference>
<dbReference type="GO" id="GO:0072686">
    <property type="term" value="C:mitotic spindle"/>
    <property type="evidence" value="ECO:0007669"/>
    <property type="project" value="TreeGrafter"/>
</dbReference>
<feature type="domain" description="DM10" evidence="6">
    <location>
        <begin position="90"/>
        <end position="195"/>
    </location>
</feature>
<dbReference type="InterPro" id="IPR040193">
    <property type="entry name" value="EFHC1/EFHC2/EFHB"/>
</dbReference>
<organism evidence="7 8">
    <name type="scientific">Oopsacas minuta</name>
    <dbReference type="NCBI Taxonomy" id="111878"/>
    <lineage>
        <taxon>Eukaryota</taxon>
        <taxon>Metazoa</taxon>
        <taxon>Porifera</taxon>
        <taxon>Hexactinellida</taxon>
        <taxon>Hexasterophora</taxon>
        <taxon>Lyssacinosida</taxon>
        <taxon>Leucopsacidae</taxon>
        <taxon>Oopsacas</taxon>
    </lineage>
</organism>
<protein>
    <recommendedName>
        <fullName evidence="6">DM10 domain-containing protein</fullName>
    </recommendedName>
</protein>
<evidence type="ECO:0000256" key="1">
    <source>
        <dbReference type="ARBA" id="ARBA00004430"/>
    </source>
</evidence>
<feature type="domain" description="DM10" evidence="6">
    <location>
        <begin position="413"/>
        <end position="517"/>
    </location>
</feature>
<dbReference type="AlphaFoldDB" id="A0AAV7KIN7"/>
<reference evidence="7 8" key="1">
    <citation type="journal article" date="2023" name="BMC Biol.">
        <title>The compact genome of the sponge Oopsacas minuta (Hexactinellida) is lacking key metazoan core genes.</title>
        <authorList>
            <person name="Santini S."/>
            <person name="Schenkelaars Q."/>
            <person name="Jourda C."/>
            <person name="Duchesne M."/>
            <person name="Belahbib H."/>
            <person name="Rocher C."/>
            <person name="Selva M."/>
            <person name="Riesgo A."/>
            <person name="Vervoort M."/>
            <person name="Leys S.P."/>
            <person name="Kodjabachian L."/>
            <person name="Le Bivic A."/>
            <person name="Borchiellini C."/>
            <person name="Claverie J.M."/>
            <person name="Renard E."/>
        </authorList>
    </citation>
    <scope>NUCLEOTIDE SEQUENCE [LARGE SCALE GENOMIC DNA]</scope>
    <source>
        <strain evidence="7">SPO-2</strain>
    </source>
</reference>
<evidence type="ECO:0000256" key="2">
    <source>
        <dbReference type="ARBA" id="ARBA00022490"/>
    </source>
</evidence>
<accession>A0AAV7KIN7</accession>
<keyword evidence="5" id="KW-0966">Cell projection</keyword>
<keyword evidence="2" id="KW-0963">Cytoplasm</keyword>
<dbReference type="SMART" id="SM00676">
    <property type="entry name" value="DM10"/>
    <property type="match status" value="3"/>
</dbReference>
<evidence type="ECO:0000256" key="4">
    <source>
        <dbReference type="ARBA" id="ARBA00023212"/>
    </source>
</evidence>
<evidence type="ECO:0000313" key="7">
    <source>
        <dbReference type="EMBL" id="KAI6661006.1"/>
    </source>
</evidence>
<dbReference type="FunFam" id="2.30.29.170:FF:000003">
    <property type="entry name" value="EF-hand domain (C-terminal) containing 1"/>
    <property type="match status" value="1"/>
</dbReference>
<evidence type="ECO:0000259" key="6">
    <source>
        <dbReference type="PROSITE" id="PS51336"/>
    </source>
</evidence>
<dbReference type="InterPro" id="IPR006602">
    <property type="entry name" value="DM10_dom"/>
</dbReference>
<dbReference type="Pfam" id="PF06565">
    <property type="entry name" value="DM10_dom"/>
    <property type="match status" value="3"/>
</dbReference>
<dbReference type="Gene3D" id="2.30.29.170">
    <property type="match status" value="3"/>
</dbReference>
<dbReference type="PANTHER" id="PTHR12086">
    <property type="entry name" value="EF-HAND DOMAIN C-TERMINAL CONTAINING PROTEIN"/>
    <property type="match status" value="1"/>
</dbReference>
<dbReference type="GO" id="GO:0043014">
    <property type="term" value="F:alpha-tubulin binding"/>
    <property type="evidence" value="ECO:0007669"/>
    <property type="project" value="TreeGrafter"/>
</dbReference>
<dbReference type="GO" id="GO:0000281">
    <property type="term" value="P:mitotic cytokinesis"/>
    <property type="evidence" value="ECO:0007669"/>
    <property type="project" value="TreeGrafter"/>
</dbReference>
<dbReference type="GO" id="GO:0005930">
    <property type="term" value="C:axoneme"/>
    <property type="evidence" value="ECO:0007669"/>
    <property type="project" value="UniProtKB-SubCell"/>
</dbReference>
<dbReference type="PROSITE" id="PS51336">
    <property type="entry name" value="DM10"/>
    <property type="match status" value="3"/>
</dbReference>
<dbReference type="Proteomes" id="UP001165289">
    <property type="component" value="Unassembled WGS sequence"/>
</dbReference>
<keyword evidence="3" id="KW-0677">Repeat</keyword>
<evidence type="ECO:0000313" key="8">
    <source>
        <dbReference type="Proteomes" id="UP001165289"/>
    </source>
</evidence>
<dbReference type="EMBL" id="JAKMXF010000022">
    <property type="protein sequence ID" value="KAI6661006.1"/>
    <property type="molecule type" value="Genomic_DNA"/>
</dbReference>
<keyword evidence="8" id="KW-1185">Reference proteome</keyword>
<proteinExistence type="predicted"/>
<dbReference type="PANTHER" id="PTHR12086:SF9">
    <property type="entry name" value="EF-HAND DOMAIN-CONTAINING PROTEIN 1"/>
    <property type="match status" value="1"/>
</dbReference>
<comment type="caution">
    <text evidence="7">The sequence shown here is derived from an EMBL/GenBank/DDBJ whole genome shotgun (WGS) entry which is preliminary data.</text>
</comment>
<name>A0AAV7KIN7_9METZ</name>
<dbReference type="GO" id="GO:0060285">
    <property type="term" value="P:cilium-dependent cell motility"/>
    <property type="evidence" value="ECO:0007669"/>
    <property type="project" value="TreeGrafter"/>
</dbReference>
<feature type="domain" description="DM10" evidence="6">
    <location>
        <begin position="236"/>
        <end position="356"/>
    </location>
</feature>
<dbReference type="FunFam" id="2.30.29.170:FF:000002">
    <property type="entry name" value="EF-hand domain (C-terminal) containing 1"/>
    <property type="match status" value="1"/>
</dbReference>
<dbReference type="FunFam" id="2.30.29.170:FF:000001">
    <property type="entry name" value="EF-hand domain containing 1"/>
    <property type="match status" value="1"/>
</dbReference>
<evidence type="ECO:0000256" key="3">
    <source>
        <dbReference type="ARBA" id="ARBA00022737"/>
    </source>
</evidence>
<evidence type="ECO:0000256" key="5">
    <source>
        <dbReference type="ARBA" id="ARBA00023273"/>
    </source>
</evidence>